<evidence type="ECO:0000256" key="3">
    <source>
        <dbReference type="ARBA" id="ARBA00012784"/>
    </source>
</evidence>
<protein>
    <recommendedName>
        <fullName evidence="3">adenosine deaminase</fullName>
        <ecNumber evidence="3">3.5.4.4</ecNumber>
    </recommendedName>
</protein>
<dbReference type="InterPro" id="IPR006330">
    <property type="entry name" value="Ado/ade_deaminase"/>
</dbReference>
<name>A0A4R3TD89_9FIRM</name>
<accession>A0A4R3TD89</accession>
<proteinExistence type="inferred from homology"/>
<dbReference type="GO" id="GO:0005829">
    <property type="term" value="C:cytosol"/>
    <property type="evidence" value="ECO:0007669"/>
    <property type="project" value="TreeGrafter"/>
</dbReference>
<dbReference type="PANTHER" id="PTHR11409:SF43">
    <property type="entry name" value="ADENOSINE DEAMINASE"/>
    <property type="match status" value="1"/>
</dbReference>
<sequence>MFTHKKIDLHLHFDGSLPLAYAYTLAKQHPSLQKLDEKAFQKRMQVDADCHSLYDYLARFDTPLALLQTPEALYFGMCACIENLANQGLIYAEIRFAPQQHTRGGLSQQRVVEILLQARKDCALRFSQLKVNFILCMMVLGEESLTHQANVETVHLCHRYLKDGVVALDLAGAEGLAPMIDFKQLFALARSYQIPLTIHAGESYGPENIKTAIAFGASRIGHGTSALQDEEVMALLRDQQIPLEVCITSNVQCEVTASYEAHPIHQYLSYGIPITINTDNMTISHTDLDKEYAYLIKYQNFQEEDLAACLSTSLQAAFLSEHEKNELRNLLQKESL</sequence>
<dbReference type="Pfam" id="PF00962">
    <property type="entry name" value="A_deaminase"/>
    <property type="match status" value="1"/>
</dbReference>
<comment type="similarity">
    <text evidence="2">Belongs to the metallo-dependent hydrolases superfamily. Adenosine and AMP deaminases family.</text>
</comment>
<dbReference type="AlphaFoldDB" id="A0A4R3TD89"/>
<evidence type="ECO:0000256" key="1">
    <source>
        <dbReference type="ARBA" id="ARBA00001947"/>
    </source>
</evidence>
<evidence type="ECO:0000313" key="9">
    <source>
        <dbReference type="Proteomes" id="UP000295773"/>
    </source>
</evidence>
<dbReference type="PANTHER" id="PTHR11409">
    <property type="entry name" value="ADENOSINE DEAMINASE"/>
    <property type="match status" value="1"/>
</dbReference>
<keyword evidence="4" id="KW-0479">Metal-binding</keyword>
<comment type="cofactor">
    <cofactor evidence="1">
        <name>Zn(2+)</name>
        <dbReference type="ChEBI" id="CHEBI:29105"/>
    </cofactor>
</comment>
<dbReference type="GO" id="GO:0046103">
    <property type="term" value="P:inosine biosynthetic process"/>
    <property type="evidence" value="ECO:0007669"/>
    <property type="project" value="TreeGrafter"/>
</dbReference>
<gene>
    <name evidence="8" type="ORF">EDD61_11172</name>
</gene>
<dbReference type="InterPro" id="IPR032466">
    <property type="entry name" value="Metal_Hydrolase"/>
</dbReference>
<evidence type="ECO:0000256" key="5">
    <source>
        <dbReference type="ARBA" id="ARBA00022801"/>
    </source>
</evidence>
<keyword evidence="6" id="KW-0862">Zinc</keyword>
<reference evidence="8 9" key="1">
    <citation type="submission" date="2019-03" db="EMBL/GenBank/DDBJ databases">
        <title>Genomic Encyclopedia of Type Strains, Phase IV (KMG-IV): sequencing the most valuable type-strain genomes for metagenomic binning, comparative biology and taxonomic classification.</title>
        <authorList>
            <person name="Goeker M."/>
        </authorList>
    </citation>
    <scope>NUCLEOTIDE SEQUENCE [LARGE SCALE GENOMIC DNA]</scope>
    <source>
        <strain evidence="8 9">DSM 29481</strain>
    </source>
</reference>
<evidence type="ECO:0000256" key="2">
    <source>
        <dbReference type="ARBA" id="ARBA00006676"/>
    </source>
</evidence>
<dbReference type="EC" id="3.5.4.4" evidence="3"/>
<dbReference type="NCBIfam" id="TIGR01430">
    <property type="entry name" value="aden_deam"/>
    <property type="match status" value="1"/>
</dbReference>
<keyword evidence="9" id="KW-1185">Reference proteome</keyword>
<organism evidence="8 9">
    <name type="scientific">Longicatena caecimuris</name>
    <dbReference type="NCBI Taxonomy" id="1796635"/>
    <lineage>
        <taxon>Bacteria</taxon>
        <taxon>Bacillati</taxon>
        <taxon>Bacillota</taxon>
        <taxon>Erysipelotrichia</taxon>
        <taxon>Erysipelotrichales</taxon>
        <taxon>Erysipelotrichaceae</taxon>
        <taxon>Longicatena</taxon>
    </lineage>
</organism>
<dbReference type="GO" id="GO:0043103">
    <property type="term" value="P:hypoxanthine salvage"/>
    <property type="evidence" value="ECO:0007669"/>
    <property type="project" value="TreeGrafter"/>
</dbReference>
<feature type="domain" description="Adenosine deaminase" evidence="7">
    <location>
        <begin position="6"/>
        <end position="333"/>
    </location>
</feature>
<dbReference type="GO" id="GO:0046872">
    <property type="term" value="F:metal ion binding"/>
    <property type="evidence" value="ECO:0007669"/>
    <property type="project" value="UniProtKB-KW"/>
</dbReference>
<dbReference type="Proteomes" id="UP000295773">
    <property type="component" value="Unassembled WGS sequence"/>
</dbReference>
<evidence type="ECO:0000256" key="6">
    <source>
        <dbReference type="ARBA" id="ARBA00022833"/>
    </source>
</evidence>
<comment type="caution">
    <text evidence="8">The sequence shown here is derived from an EMBL/GenBank/DDBJ whole genome shotgun (WGS) entry which is preliminary data.</text>
</comment>
<dbReference type="GO" id="GO:0004000">
    <property type="term" value="F:adenosine deaminase activity"/>
    <property type="evidence" value="ECO:0007669"/>
    <property type="project" value="TreeGrafter"/>
</dbReference>
<dbReference type="EMBL" id="SMBP01000011">
    <property type="protein sequence ID" value="TCU59144.1"/>
    <property type="molecule type" value="Genomic_DNA"/>
</dbReference>
<evidence type="ECO:0000259" key="7">
    <source>
        <dbReference type="Pfam" id="PF00962"/>
    </source>
</evidence>
<dbReference type="SUPFAM" id="SSF51556">
    <property type="entry name" value="Metallo-dependent hydrolases"/>
    <property type="match status" value="1"/>
</dbReference>
<dbReference type="InterPro" id="IPR001365">
    <property type="entry name" value="A_deaminase_dom"/>
</dbReference>
<dbReference type="GO" id="GO:0006154">
    <property type="term" value="P:adenosine catabolic process"/>
    <property type="evidence" value="ECO:0007669"/>
    <property type="project" value="TreeGrafter"/>
</dbReference>
<keyword evidence="5" id="KW-0378">Hydrolase</keyword>
<evidence type="ECO:0000256" key="4">
    <source>
        <dbReference type="ARBA" id="ARBA00022723"/>
    </source>
</evidence>
<dbReference type="RefSeq" id="WP_128125170.1">
    <property type="nucleotide sequence ID" value="NZ_JANKBG010000011.1"/>
</dbReference>
<evidence type="ECO:0000313" key="8">
    <source>
        <dbReference type="EMBL" id="TCU59144.1"/>
    </source>
</evidence>
<dbReference type="Gene3D" id="3.20.20.140">
    <property type="entry name" value="Metal-dependent hydrolases"/>
    <property type="match status" value="1"/>
</dbReference>